<dbReference type="Proteomes" id="UP001345827">
    <property type="component" value="Unassembled WGS sequence"/>
</dbReference>
<gene>
    <name evidence="2" type="ORF">LTR25_010971</name>
</gene>
<feature type="region of interest" description="Disordered" evidence="1">
    <location>
        <begin position="1"/>
        <end position="20"/>
    </location>
</feature>
<evidence type="ECO:0000313" key="2">
    <source>
        <dbReference type="EMBL" id="KAK5527693.1"/>
    </source>
</evidence>
<proteinExistence type="predicted"/>
<evidence type="ECO:0000313" key="3">
    <source>
        <dbReference type="Proteomes" id="UP001345827"/>
    </source>
</evidence>
<accession>A0AAV9PRT7</accession>
<name>A0AAV9PRT7_9PEZI</name>
<dbReference type="EMBL" id="JAXLQG010000036">
    <property type="protein sequence ID" value="KAK5527693.1"/>
    <property type="molecule type" value="Genomic_DNA"/>
</dbReference>
<feature type="compositionally biased region" description="Polar residues" evidence="1">
    <location>
        <begin position="1"/>
        <end position="16"/>
    </location>
</feature>
<keyword evidence="3" id="KW-1185">Reference proteome</keyword>
<feature type="region of interest" description="Disordered" evidence="1">
    <location>
        <begin position="100"/>
        <end position="147"/>
    </location>
</feature>
<protein>
    <submittedName>
        <fullName evidence="2">Uncharacterized protein</fullName>
    </submittedName>
</protein>
<dbReference type="AlphaFoldDB" id="A0AAV9PRT7"/>
<organism evidence="2 3">
    <name type="scientific">Vermiconidia calcicola</name>
    <dbReference type="NCBI Taxonomy" id="1690605"/>
    <lineage>
        <taxon>Eukaryota</taxon>
        <taxon>Fungi</taxon>
        <taxon>Dikarya</taxon>
        <taxon>Ascomycota</taxon>
        <taxon>Pezizomycotina</taxon>
        <taxon>Dothideomycetes</taxon>
        <taxon>Dothideomycetidae</taxon>
        <taxon>Mycosphaerellales</taxon>
        <taxon>Extremaceae</taxon>
        <taxon>Vermiconidia</taxon>
    </lineage>
</organism>
<sequence>MTTSMTRSSENLSQLCGQRRDPDRRITLEGGTFKDKSAGNQHLSRIWKHVREAEWIDDIINPFTQHGVRHDYTDTIEVNEILYEEVRESLRREAEAMAKQVKKLRNPSKVDDSCPPPYFRAKFDRPPPRYSRYNKPELIVQKQSQSR</sequence>
<comment type="caution">
    <text evidence="2">The sequence shown here is derived from an EMBL/GenBank/DDBJ whole genome shotgun (WGS) entry which is preliminary data.</text>
</comment>
<evidence type="ECO:0000256" key="1">
    <source>
        <dbReference type="SAM" id="MobiDB-lite"/>
    </source>
</evidence>
<reference evidence="2 3" key="1">
    <citation type="submission" date="2023-06" db="EMBL/GenBank/DDBJ databases">
        <title>Black Yeasts Isolated from many extreme environments.</title>
        <authorList>
            <person name="Coleine C."/>
            <person name="Stajich J.E."/>
            <person name="Selbmann L."/>
        </authorList>
    </citation>
    <scope>NUCLEOTIDE SEQUENCE [LARGE SCALE GENOMIC DNA]</scope>
    <source>
        <strain evidence="2 3">CCFEE 5887</strain>
    </source>
</reference>